<sequence length="162" mass="17216">MNVFGKSTPAEPLVSRDSVSTTASPLSASQLKDDGYEAGALAGVASGALARAAAQELLASAAEFTLIETLNSQTRDRFADLAESAASSSSAKELSQCNDQLDEYASHVSVLERHVANFELVAAELDDYTRRLEESVRRRIVYPYAMPPQPPLAAAANTRTAP</sequence>
<dbReference type="GO" id="GO:0031083">
    <property type="term" value="C:BLOC-1 complex"/>
    <property type="evidence" value="ECO:0007669"/>
    <property type="project" value="TreeGrafter"/>
</dbReference>
<dbReference type="GO" id="GO:0043015">
    <property type="term" value="F:gamma-tubulin binding"/>
    <property type="evidence" value="ECO:0007669"/>
    <property type="project" value="TreeGrafter"/>
</dbReference>
<dbReference type="GO" id="GO:0099078">
    <property type="term" value="C:BORC complex"/>
    <property type="evidence" value="ECO:0007669"/>
    <property type="project" value="TreeGrafter"/>
</dbReference>
<feature type="compositionally biased region" description="Polar residues" evidence="2">
    <location>
        <begin position="17"/>
        <end position="26"/>
    </location>
</feature>
<protein>
    <recommendedName>
        <fullName evidence="5">Biogenesis of lysosome-related organelles complex 1 subunit CNL1</fullName>
    </recommendedName>
</protein>
<dbReference type="PANTHER" id="PTHR46479:SF1">
    <property type="entry name" value="BIOGENESIS OF LYSOSOME-RELATED ORGANELLES COMPLEX 1 SUBUNIT 2"/>
    <property type="match status" value="1"/>
</dbReference>
<accession>A0A1Y2D3A0</accession>
<dbReference type="InterPro" id="IPR019269">
    <property type="entry name" value="BLOC1_su2"/>
</dbReference>
<dbReference type="AlphaFoldDB" id="A0A1Y2D3A0"/>
<keyword evidence="4" id="KW-1185">Reference proteome</keyword>
<dbReference type="STRING" id="329046.A0A1Y2D3A0"/>
<dbReference type="GO" id="GO:0000930">
    <property type="term" value="C:gamma-tubulin complex"/>
    <property type="evidence" value="ECO:0007669"/>
    <property type="project" value="TreeGrafter"/>
</dbReference>
<gene>
    <name evidence="3" type="ORF">BCR33DRAFT_732505</name>
</gene>
<proteinExistence type="inferred from homology"/>
<dbReference type="OrthoDB" id="244061at2759"/>
<name>A0A1Y2D3A0_9FUNG</name>
<dbReference type="GO" id="GO:0032418">
    <property type="term" value="P:lysosome localization"/>
    <property type="evidence" value="ECO:0007669"/>
    <property type="project" value="TreeGrafter"/>
</dbReference>
<comment type="caution">
    <text evidence="3">The sequence shown here is derived from an EMBL/GenBank/DDBJ whole genome shotgun (WGS) entry which is preliminary data.</text>
</comment>
<comment type="similarity">
    <text evidence="1">Belongs to the BLOC1S2 family.</text>
</comment>
<reference evidence="3 4" key="1">
    <citation type="submission" date="2016-07" db="EMBL/GenBank/DDBJ databases">
        <title>Pervasive Adenine N6-methylation of Active Genes in Fungi.</title>
        <authorList>
            <consortium name="DOE Joint Genome Institute"/>
            <person name="Mondo S.J."/>
            <person name="Dannebaum R.O."/>
            <person name="Kuo R.C."/>
            <person name="Labutti K."/>
            <person name="Haridas S."/>
            <person name="Kuo A."/>
            <person name="Salamov A."/>
            <person name="Ahrendt S.R."/>
            <person name="Lipzen A."/>
            <person name="Sullivan W."/>
            <person name="Andreopoulos W.B."/>
            <person name="Clum A."/>
            <person name="Lindquist E."/>
            <person name="Daum C."/>
            <person name="Ramamoorthy G.K."/>
            <person name="Gryganskyi A."/>
            <person name="Culley D."/>
            <person name="Magnuson J.K."/>
            <person name="James T.Y."/>
            <person name="O'Malley M.A."/>
            <person name="Stajich J.E."/>
            <person name="Spatafora J.W."/>
            <person name="Visel A."/>
            <person name="Grigoriev I.V."/>
        </authorList>
    </citation>
    <scope>NUCLEOTIDE SEQUENCE [LARGE SCALE GENOMIC DNA]</scope>
    <source>
        <strain evidence="3 4">JEL800</strain>
    </source>
</reference>
<evidence type="ECO:0000313" key="4">
    <source>
        <dbReference type="Proteomes" id="UP000193642"/>
    </source>
</evidence>
<dbReference type="Pfam" id="PF10046">
    <property type="entry name" value="BLOC1_2"/>
    <property type="match status" value="1"/>
</dbReference>
<dbReference type="Proteomes" id="UP000193642">
    <property type="component" value="Unassembled WGS sequence"/>
</dbReference>
<evidence type="ECO:0000256" key="2">
    <source>
        <dbReference type="SAM" id="MobiDB-lite"/>
    </source>
</evidence>
<dbReference type="PANTHER" id="PTHR46479">
    <property type="entry name" value="BIOGENESIS OF LYSOSOME-RELATED ORGANELLES COMPLEX 1 SUBUNIT 2"/>
    <property type="match status" value="1"/>
</dbReference>
<evidence type="ECO:0000256" key="1">
    <source>
        <dbReference type="ARBA" id="ARBA00008468"/>
    </source>
</evidence>
<dbReference type="GO" id="GO:0016197">
    <property type="term" value="P:endosomal transport"/>
    <property type="evidence" value="ECO:0007669"/>
    <property type="project" value="TreeGrafter"/>
</dbReference>
<dbReference type="EMBL" id="MCGO01000001">
    <property type="protein sequence ID" value="ORY53687.1"/>
    <property type="molecule type" value="Genomic_DNA"/>
</dbReference>
<evidence type="ECO:0000313" key="3">
    <source>
        <dbReference type="EMBL" id="ORY53687.1"/>
    </source>
</evidence>
<evidence type="ECO:0008006" key="5">
    <source>
        <dbReference type="Google" id="ProtNLM"/>
    </source>
</evidence>
<organism evidence="3 4">
    <name type="scientific">Rhizoclosmatium globosum</name>
    <dbReference type="NCBI Taxonomy" id="329046"/>
    <lineage>
        <taxon>Eukaryota</taxon>
        <taxon>Fungi</taxon>
        <taxon>Fungi incertae sedis</taxon>
        <taxon>Chytridiomycota</taxon>
        <taxon>Chytridiomycota incertae sedis</taxon>
        <taxon>Chytridiomycetes</taxon>
        <taxon>Chytridiales</taxon>
        <taxon>Chytriomycetaceae</taxon>
        <taxon>Rhizoclosmatium</taxon>
    </lineage>
</organism>
<feature type="region of interest" description="Disordered" evidence="2">
    <location>
        <begin position="1"/>
        <end position="26"/>
    </location>
</feature>